<keyword evidence="1" id="KW-0472">Membrane</keyword>
<dbReference type="InterPro" id="IPR031360">
    <property type="entry name" value="TrpP"/>
</dbReference>
<evidence type="ECO:0000313" key="2">
    <source>
        <dbReference type="EMBL" id="QDP39728.1"/>
    </source>
</evidence>
<dbReference type="KEGG" id="aqt:FN924_05780"/>
<accession>A0A516KEB4</accession>
<keyword evidence="3" id="KW-1185">Reference proteome</keyword>
<dbReference type="AlphaFoldDB" id="A0A516KEB4"/>
<feature type="transmembrane region" description="Helical" evidence="1">
    <location>
        <begin position="42"/>
        <end position="67"/>
    </location>
</feature>
<gene>
    <name evidence="2" type="ORF">FN924_05780</name>
</gene>
<protein>
    <submittedName>
        <fullName evidence="2">Tryptophan transporter</fullName>
    </submittedName>
</protein>
<evidence type="ECO:0000313" key="3">
    <source>
        <dbReference type="Proteomes" id="UP000315215"/>
    </source>
</evidence>
<proteinExistence type="predicted"/>
<evidence type="ECO:0000256" key="1">
    <source>
        <dbReference type="SAM" id="Phobius"/>
    </source>
</evidence>
<name>A0A516KEB4_9BACI</name>
<keyword evidence="1" id="KW-0812">Transmembrane</keyword>
<feature type="transmembrane region" description="Helical" evidence="1">
    <location>
        <begin position="138"/>
        <end position="161"/>
    </location>
</feature>
<dbReference type="EMBL" id="CP041666">
    <property type="protein sequence ID" value="QDP39728.1"/>
    <property type="molecule type" value="Genomic_DNA"/>
</dbReference>
<keyword evidence="1" id="KW-1133">Transmembrane helix</keyword>
<feature type="transmembrane region" description="Helical" evidence="1">
    <location>
        <begin position="108"/>
        <end position="132"/>
    </location>
</feature>
<organism evidence="2 3">
    <name type="scientific">Radiobacillus deserti</name>
    <dbReference type="NCBI Taxonomy" id="2594883"/>
    <lineage>
        <taxon>Bacteria</taxon>
        <taxon>Bacillati</taxon>
        <taxon>Bacillota</taxon>
        <taxon>Bacilli</taxon>
        <taxon>Bacillales</taxon>
        <taxon>Bacillaceae</taxon>
        <taxon>Radiobacillus</taxon>
    </lineage>
</organism>
<dbReference type="Pfam" id="PF17099">
    <property type="entry name" value="TrpP"/>
    <property type="match status" value="1"/>
</dbReference>
<feature type="transmembrane region" description="Helical" evidence="1">
    <location>
        <begin position="6"/>
        <end position="30"/>
    </location>
</feature>
<sequence>MNLQGRVLRFLLIIVGIAVILHVIVPPVLLGMRPDMMLAMMFLGIMLFPSLPYVFLLSILTGLVSAITTSVPGGEIANLIDKPLTALFFYGVYFVLTKKIDAQVAAPILAACSTMVSGTIFLFLSLFIVGIFEGNFFTLFHTIVIPTAVFNTIFLVVLFPVANRIVDTRKLGIHV</sequence>
<reference evidence="2 3" key="1">
    <citation type="submission" date="2019-07" db="EMBL/GenBank/DDBJ databases">
        <authorList>
            <person name="Li J."/>
        </authorList>
    </citation>
    <scope>NUCLEOTIDE SEQUENCE [LARGE SCALE GENOMIC DNA]</scope>
    <source>
        <strain evidence="2 3">TKL69</strain>
    </source>
</reference>
<dbReference type="OrthoDB" id="2243651at2"/>
<dbReference type="Proteomes" id="UP000315215">
    <property type="component" value="Chromosome"/>
</dbReference>
<dbReference type="RefSeq" id="WP_143892593.1">
    <property type="nucleotide sequence ID" value="NZ_CP041666.1"/>
</dbReference>